<dbReference type="RefSeq" id="WP_025360171.1">
    <property type="nucleotide sequence ID" value="NZ_CP007155.1"/>
</dbReference>
<dbReference type="EMBL" id="CP007155">
    <property type="protein sequence ID" value="AHI00311.1"/>
    <property type="molecule type" value="Genomic_DNA"/>
</dbReference>
<evidence type="ECO:0000313" key="3">
    <source>
        <dbReference type="Proteomes" id="UP000019225"/>
    </source>
</evidence>
<dbReference type="NCBIfam" id="TIGR03891">
    <property type="entry name" value="thiopep_ocin"/>
    <property type="match status" value="1"/>
</dbReference>
<proteinExistence type="predicted"/>
<keyword evidence="3" id="KW-1185">Reference proteome</keyword>
<dbReference type="AlphaFoldDB" id="W5WHT1"/>
<name>W5WHT1_9PSEU</name>
<dbReference type="eggNOG" id="COG2518">
    <property type="taxonomic scope" value="Bacteria"/>
</dbReference>
<evidence type="ECO:0000259" key="1">
    <source>
        <dbReference type="Pfam" id="PF14028"/>
    </source>
</evidence>
<protein>
    <recommendedName>
        <fullName evidence="1">Thiopeptide-type bacteriocin biosynthesis domain-containing protein</fullName>
    </recommendedName>
</protein>
<dbReference type="Pfam" id="PF14028">
    <property type="entry name" value="Lant_dehydr_C"/>
    <property type="match status" value="1"/>
</dbReference>
<dbReference type="InterPro" id="IPR023809">
    <property type="entry name" value="Thiopep_bacteriocin_synth_dom"/>
</dbReference>
<accession>W5WHT1</accession>
<dbReference type="Proteomes" id="UP000019225">
    <property type="component" value="Chromosome"/>
</dbReference>
<dbReference type="KEGG" id="kal:KALB_6952"/>
<dbReference type="OrthoDB" id="4035289at2"/>
<feature type="domain" description="Thiopeptide-type bacteriocin biosynthesis" evidence="1">
    <location>
        <begin position="73"/>
        <end position="301"/>
    </location>
</feature>
<evidence type="ECO:0000313" key="2">
    <source>
        <dbReference type="EMBL" id="AHI00311.1"/>
    </source>
</evidence>
<reference evidence="2 3" key="1">
    <citation type="journal article" date="2014" name="BMC Genomics">
        <title>Complete genome sequence of producer of the glycopeptide antibiotic Aculeximycin Kutzneria albida DSM 43870T, a representative of minor genus of Pseudonocardiaceae.</title>
        <authorList>
            <person name="Rebets Y."/>
            <person name="Tokovenko B."/>
            <person name="Lushchyk I."/>
            <person name="Ruckert C."/>
            <person name="Zaburannyi N."/>
            <person name="Bechthold A."/>
            <person name="Kalinowski J."/>
            <person name="Luzhetskyy A."/>
        </authorList>
    </citation>
    <scope>NUCLEOTIDE SEQUENCE [LARGE SCALE GENOMIC DNA]</scope>
    <source>
        <strain evidence="2">DSM 43870</strain>
    </source>
</reference>
<sequence length="318" mass="34929">MRADGAEPADTVVSVAGNRLPLAEFLADCLDPVGDAELLAARLTFLAGGLDALRSAGAPRWTQLGLGGVRAALYPELARCARSLLARGEVTDFFFMHKPPGLRVRFAAAQGRAAAVREQVRREADRWRREGLVAEVSPGLYEPEAHLFGGPASMRHVHRLFTVDSLAWLDHLAVAEGRAPNWVVSLLMLRSVFSGLEVAGWEDRDVWARVRDCAHRTLPGELTTGPTATACRELRARWRAPEELRAALPERAQEVLRAHDAAVRPVLADWRTEYFASERARVGPREAASYHVVFHWNRGRLTGGRQALIAEALAGSDD</sequence>
<dbReference type="PATRIC" id="fig|1449976.3.peg.6980"/>
<gene>
    <name evidence="2" type="ORF">KALB_6952</name>
</gene>
<dbReference type="STRING" id="1449976.KALB_6952"/>
<organism evidence="2 3">
    <name type="scientific">Kutzneria albida DSM 43870</name>
    <dbReference type="NCBI Taxonomy" id="1449976"/>
    <lineage>
        <taxon>Bacteria</taxon>
        <taxon>Bacillati</taxon>
        <taxon>Actinomycetota</taxon>
        <taxon>Actinomycetes</taxon>
        <taxon>Pseudonocardiales</taxon>
        <taxon>Pseudonocardiaceae</taxon>
        <taxon>Kutzneria</taxon>
    </lineage>
</organism>
<dbReference type="HOGENOM" id="CLU_828786_0_0_11"/>